<dbReference type="Pfam" id="PF08240">
    <property type="entry name" value="ADH_N"/>
    <property type="match status" value="1"/>
</dbReference>
<dbReference type="InterPro" id="IPR011032">
    <property type="entry name" value="GroES-like_sf"/>
</dbReference>
<dbReference type="PANTHER" id="PTHR43677">
    <property type="entry name" value="SHORT-CHAIN DEHYDROGENASE/REDUCTASE"/>
    <property type="match status" value="1"/>
</dbReference>
<reference evidence="2 3" key="1">
    <citation type="submission" date="2020-04" db="EMBL/GenBank/DDBJ databases">
        <title>Novel species.</title>
        <authorList>
            <person name="Teo W.F.A."/>
            <person name="Lipun K."/>
            <person name="Srisuk N."/>
            <person name="Duangmal K."/>
        </authorList>
    </citation>
    <scope>NUCLEOTIDE SEQUENCE [LARGE SCALE GENOMIC DNA]</scope>
    <source>
        <strain evidence="2 3">K13G38</strain>
    </source>
</reference>
<protein>
    <submittedName>
        <fullName evidence="2">Zinc-binding dehydrogenase</fullName>
    </submittedName>
</protein>
<dbReference type="InterPro" id="IPR020843">
    <property type="entry name" value="ER"/>
</dbReference>
<dbReference type="EMBL" id="JAAXLS010000043">
    <property type="protein sequence ID" value="NKQ57837.1"/>
    <property type="molecule type" value="Genomic_DNA"/>
</dbReference>
<dbReference type="Proteomes" id="UP000715441">
    <property type="component" value="Unassembled WGS sequence"/>
</dbReference>
<dbReference type="Gene3D" id="3.90.180.10">
    <property type="entry name" value="Medium-chain alcohol dehydrogenases, catalytic domain"/>
    <property type="match status" value="1"/>
</dbReference>
<evidence type="ECO:0000313" key="2">
    <source>
        <dbReference type="EMBL" id="NKQ57837.1"/>
    </source>
</evidence>
<sequence>MRAIRVHEFGGPEVLVCEEIPDPVAGPGQVVVGLEAADVIYLDTLLRQGWGQEIFPREPPYVPGGGGAGEVLSVGGGVDPGWVGRRVVARTSSGYAERIVASVEDIVEVPDGLGAREAAAVLHDGVTALMLTGRAPVRASERVLVTAATGGAGSLVVQLAHNAGAQVVAAARGRRKLALARQLGADLAIDYSQDGWQDWVRDAVGGVDLAFDGAGGALGVAAFEAVADGGRFVTYGTSNGGFADIDPQAAARRRVCVINALESGPPANDVVRDLLEKALALTAERRIRPHIGATYPLGRARDAHAALANRAVLGKSLLIV</sequence>
<dbReference type="InterPro" id="IPR036291">
    <property type="entry name" value="NAD(P)-bd_dom_sf"/>
</dbReference>
<feature type="domain" description="Enoyl reductase (ER)" evidence="1">
    <location>
        <begin position="10"/>
        <end position="318"/>
    </location>
</feature>
<organism evidence="2 3">
    <name type="scientific">Amycolatopsis acididurans</name>
    <dbReference type="NCBI Taxonomy" id="2724524"/>
    <lineage>
        <taxon>Bacteria</taxon>
        <taxon>Bacillati</taxon>
        <taxon>Actinomycetota</taxon>
        <taxon>Actinomycetes</taxon>
        <taxon>Pseudonocardiales</taxon>
        <taxon>Pseudonocardiaceae</taxon>
        <taxon>Amycolatopsis</taxon>
    </lineage>
</organism>
<keyword evidence="3" id="KW-1185">Reference proteome</keyword>
<dbReference type="InterPro" id="IPR013149">
    <property type="entry name" value="ADH-like_C"/>
</dbReference>
<dbReference type="SUPFAM" id="SSF51735">
    <property type="entry name" value="NAD(P)-binding Rossmann-fold domains"/>
    <property type="match status" value="1"/>
</dbReference>
<accession>A0ABX1JDG9</accession>
<comment type="caution">
    <text evidence="2">The sequence shown here is derived from an EMBL/GenBank/DDBJ whole genome shotgun (WGS) entry which is preliminary data.</text>
</comment>
<dbReference type="InterPro" id="IPR013154">
    <property type="entry name" value="ADH-like_N"/>
</dbReference>
<dbReference type="Pfam" id="PF00107">
    <property type="entry name" value="ADH_zinc_N"/>
    <property type="match status" value="1"/>
</dbReference>
<dbReference type="Gene3D" id="3.40.50.720">
    <property type="entry name" value="NAD(P)-binding Rossmann-like Domain"/>
    <property type="match status" value="1"/>
</dbReference>
<dbReference type="InterPro" id="IPR051397">
    <property type="entry name" value="Zn-ADH-like_protein"/>
</dbReference>
<name>A0ABX1JDG9_9PSEU</name>
<dbReference type="SMART" id="SM00829">
    <property type="entry name" value="PKS_ER"/>
    <property type="match status" value="1"/>
</dbReference>
<dbReference type="PANTHER" id="PTHR43677:SF4">
    <property type="entry name" value="QUINONE OXIDOREDUCTASE-LIKE PROTEIN 2"/>
    <property type="match status" value="1"/>
</dbReference>
<dbReference type="SUPFAM" id="SSF50129">
    <property type="entry name" value="GroES-like"/>
    <property type="match status" value="1"/>
</dbReference>
<proteinExistence type="predicted"/>
<gene>
    <name evidence="2" type="ORF">HFP15_33750</name>
</gene>
<evidence type="ECO:0000259" key="1">
    <source>
        <dbReference type="SMART" id="SM00829"/>
    </source>
</evidence>
<dbReference type="CDD" id="cd08244">
    <property type="entry name" value="MDR_enoyl_red"/>
    <property type="match status" value="1"/>
</dbReference>
<evidence type="ECO:0000313" key="3">
    <source>
        <dbReference type="Proteomes" id="UP000715441"/>
    </source>
</evidence>